<dbReference type="Gene3D" id="3.40.50.150">
    <property type="entry name" value="Vaccinia Virus protein VP39"/>
    <property type="match status" value="1"/>
</dbReference>
<dbReference type="Pfam" id="PF13489">
    <property type="entry name" value="Methyltransf_23"/>
    <property type="match status" value="1"/>
</dbReference>
<keyword evidence="1" id="KW-0489">Methyltransferase</keyword>
<dbReference type="EMBL" id="FNAP01000001">
    <property type="protein sequence ID" value="SDD60878.1"/>
    <property type="molecule type" value="Genomic_DNA"/>
</dbReference>
<sequence length="236" mass="26931">MHDSTKITSRYNDGDYLAKNEDWHVADSPWKADQIDRIIKRNGITLSSICEIGCGAGEVLRQLSLKTAYEKVEFYGYEISDDAFALCTTREADRLHYYKKNLLDLEEKYDALLCIDVFEHVEDYIGFLKLLKSKGNYKVFHIPLDLSVLSLIRGRPLYFRESVGHLHYFTPDTAIATLSDCGYEIIDVMHTPWFAEQPSKTVKAKLAKTLRSVLYKASPKLMSTWLGGSSLMVLAK</sequence>
<name>A0A1G6W508_9PROT</name>
<evidence type="ECO:0000313" key="1">
    <source>
        <dbReference type="EMBL" id="SDD60878.1"/>
    </source>
</evidence>
<evidence type="ECO:0000313" key="2">
    <source>
        <dbReference type="Proteomes" id="UP000199412"/>
    </source>
</evidence>
<keyword evidence="2" id="KW-1185">Reference proteome</keyword>
<dbReference type="Proteomes" id="UP000199412">
    <property type="component" value="Unassembled WGS sequence"/>
</dbReference>
<dbReference type="InterPro" id="IPR029063">
    <property type="entry name" value="SAM-dependent_MTases_sf"/>
</dbReference>
<dbReference type="RefSeq" id="WP_092780342.1">
    <property type="nucleotide sequence ID" value="NZ_FNAP01000001.1"/>
</dbReference>
<dbReference type="GO" id="GO:0032259">
    <property type="term" value="P:methylation"/>
    <property type="evidence" value="ECO:0007669"/>
    <property type="project" value="UniProtKB-KW"/>
</dbReference>
<gene>
    <name evidence="1" type="ORF">SAMN05421720_10130</name>
</gene>
<organism evidence="1 2">
    <name type="scientific">Rhodospira trueperi</name>
    <dbReference type="NCBI Taxonomy" id="69960"/>
    <lineage>
        <taxon>Bacteria</taxon>
        <taxon>Pseudomonadati</taxon>
        <taxon>Pseudomonadota</taxon>
        <taxon>Alphaproteobacteria</taxon>
        <taxon>Rhodospirillales</taxon>
        <taxon>Rhodospirillaceae</taxon>
        <taxon>Rhodospira</taxon>
    </lineage>
</organism>
<keyword evidence="1" id="KW-0808">Transferase</keyword>
<proteinExistence type="predicted"/>
<dbReference type="AlphaFoldDB" id="A0A1G6W508"/>
<accession>A0A1G6W508</accession>
<dbReference type="GO" id="GO:0008168">
    <property type="term" value="F:methyltransferase activity"/>
    <property type="evidence" value="ECO:0007669"/>
    <property type="project" value="UniProtKB-KW"/>
</dbReference>
<dbReference type="CDD" id="cd02440">
    <property type="entry name" value="AdoMet_MTases"/>
    <property type="match status" value="1"/>
</dbReference>
<reference evidence="1 2" key="1">
    <citation type="submission" date="2016-10" db="EMBL/GenBank/DDBJ databases">
        <authorList>
            <person name="de Groot N.N."/>
        </authorList>
    </citation>
    <scope>NUCLEOTIDE SEQUENCE [LARGE SCALE GENOMIC DNA]</scope>
    <source>
        <strain evidence="1 2">ATCC 700224</strain>
    </source>
</reference>
<dbReference type="STRING" id="69960.SAMN05421720_10130"/>
<dbReference type="SUPFAM" id="SSF53335">
    <property type="entry name" value="S-adenosyl-L-methionine-dependent methyltransferases"/>
    <property type="match status" value="1"/>
</dbReference>
<dbReference type="OrthoDB" id="9810247at2"/>
<protein>
    <submittedName>
        <fullName evidence="1">Methyltransferase domain-containing protein</fullName>
    </submittedName>
</protein>